<reference evidence="1" key="2">
    <citation type="submission" date="2021-03" db="UniProtKB">
        <authorList>
            <consortium name="EnsemblPlants"/>
        </authorList>
    </citation>
    <scope>IDENTIFICATION</scope>
</reference>
<protein>
    <submittedName>
        <fullName evidence="1">Uncharacterized protein</fullName>
    </submittedName>
</protein>
<keyword evidence="2" id="KW-1185">Reference proteome</keyword>
<dbReference type="Proteomes" id="UP000596661">
    <property type="component" value="Chromosome 4"/>
</dbReference>
<dbReference type="EnsemblPlants" id="evm.model.04.1194">
    <property type="protein sequence ID" value="cds.evm.model.04.1194"/>
    <property type="gene ID" value="evm.TU.04.1194"/>
</dbReference>
<dbReference type="EMBL" id="UZAU01000377">
    <property type="status" value="NOT_ANNOTATED_CDS"/>
    <property type="molecule type" value="Genomic_DNA"/>
</dbReference>
<proteinExistence type="predicted"/>
<evidence type="ECO:0000313" key="2">
    <source>
        <dbReference type="Proteomes" id="UP000596661"/>
    </source>
</evidence>
<dbReference type="Gramene" id="evm.model.04.1194">
    <property type="protein sequence ID" value="cds.evm.model.04.1194"/>
    <property type="gene ID" value="evm.TU.04.1194"/>
</dbReference>
<organism evidence="1 2">
    <name type="scientific">Cannabis sativa</name>
    <name type="common">Hemp</name>
    <name type="synonym">Marijuana</name>
    <dbReference type="NCBI Taxonomy" id="3483"/>
    <lineage>
        <taxon>Eukaryota</taxon>
        <taxon>Viridiplantae</taxon>
        <taxon>Streptophyta</taxon>
        <taxon>Embryophyta</taxon>
        <taxon>Tracheophyta</taxon>
        <taxon>Spermatophyta</taxon>
        <taxon>Magnoliopsida</taxon>
        <taxon>eudicotyledons</taxon>
        <taxon>Gunneridae</taxon>
        <taxon>Pentapetalae</taxon>
        <taxon>rosids</taxon>
        <taxon>fabids</taxon>
        <taxon>Rosales</taxon>
        <taxon>Cannabaceae</taxon>
        <taxon>Cannabis</taxon>
    </lineage>
</organism>
<name>A0A803PC42_CANSA</name>
<reference evidence="1" key="1">
    <citation type="submission" date="2018-11" db="EMBL/GenBank/DDBJ databases">
        <authorList>
            <person name="Grassa J C."/>
        </authorList>
    </citation>
    <scope>NUCLEOTIDE SEQUENCE [LARGE SCALE GENOMIC DNA]</scope>
</reference>
<sequence>MNSFRTGLWKTRGTSKANALSRNIRELTCLNRLEKLISLIAKLLPVEIDSNDLVYIKQQEDESLKDYIQRVLEAAAKTKSLSEDARVMALEAGLKEMIPLWSNFHLKAVYIMNDFLDRVNGFIKLEEAVT</sequence>
<accession>A0A803PC42</accession>
<evidence type="ECO:0000313" key="1">
    <source>
        <dbReference type="EnsemblPlants" id="cds.evm.model.04.1194"/>
    </source>
</evidence>
<dbReference type="AlphaFoldDB" id="A0A803PC42"/>